<comment type="caution">
    <text evidence="3">The sequence shown here is derived from an EMBL/GenBank/DDBJ whole genome shotgun (WGS) entry which is preliminary data.</text>
</comment>
<feature type="coiled-coil region" evidence="1">
    <location>
        <begin position="442"/>
        <end position="546"/>
    </location>
</feature>
<evidence type="ECO:0000256" key="1">
    <source>
        <dbReference type="SAM" id="Coils"/>
    </source>
</evidence>
<dbReference type="RefSeq" id="XP_037155369.1">
    <property type="nucleotide sequence ID" value="XM_037299368.1"/>
</dbReference>
<organism evidence="3 4">
    <name type="scientific">Letharia lupina</name>
    <dbReference type="NCBI Taxonomy" id="560253"/>
    <lineage>
        <taxon>Eukaryota</taxon>
        <taxon>Fungi</taxon>
        <taxon>Dikarya</taxon>
        <taxon>Ascomycota</taxon>
        <taxon>Pezizomycotina</taxon>
        <taxon>Lecanoromycetes</taxon>
        <taxon>OSLEUM clade</taxon>
        <taxon>Lecanoromycetidae</taxon>
        <taxon>Lecanorales</taxon>
        <taxon>Lecanorineae</taxon>
        <taxon>Parmeliaceae</taxon>
        <taxon>Letharia</taxon>
    </lineage>
</organism>
<keyword evidence="4" id="KW-1185">Reference proteome</keyword>
<dbReference type="EMBL" id="JACCJB010000005">
    <property type="protein sequence ID" value="KAF6227061.1"/>
    <property type="molecule type" value="Genomic_DNA"/>
</dbReference>
<dbReference type="Gene3D" id="1.10.287.1490">
    <property type="match status" value="2"/>
</dbReference>
<proteinExistence type="predicted"/>
<feature type="coiled-coil region" evidence="1">
    <location>
        <begin position="305"/>
        <end position="360"/>
    </location>
</feature>
<feature type="region of interest" description="Disordered" evidence="2">
    <location>
        <begin position="925"/>
        <end position="1038"/>
    </location>
</feature>
<keyword evidence="1" id="KW-0175">Coiled coil</keyword>
<dbReference type="Proteomes" id="UP000593566">
    <property type="component" value="Unassembled WGS sequence"/>
</dbReference>
<evidence type="ECO:0000256" key="2">
    <source>
        <dbReference type="SAM" id="MobiDB-lite"/>
    </source>
</evidence>
<feature type="compositionally biased region" description="Basic and acidic residues" evidence="2">
    <location>
        <begin position="208"/>
        <end position="226"/>
    </location>
</feature>
<feature type="coiled-coil region" evidence="1">
    <location>
        <begin position="645"/>
        <end position="812"/>
    </location>
</feature>
<accession>A0A8H6FGB2</accession>
<feature type="compositionally biased region" description="Basic and acidic residues" evidence="2">
    <location>
        <begin position="961"/>
        <end position="976"/>
    </location>
</feature>
<evidence type="ECO:0000313" key="3">
    <source>
        <dbReference type="EMBL" id="KAF6227061.1"/>
    </source>
</evidence>
<sequence>MWLNSQTYWQGTPSYLRKSARTTSFTAAEYSVGLSNFAMSSLTRYRAKQPNLLAGTPSNLRKSARTTSFTAAEYSVGLYNFTMSSLTRHVAKQPNLLAADADWRQQLSEVIRELKKNMPGIKRLLFDSKGNDHDAVVLRQADGSNNQKALEETQANELRIKETRVTEQNRLEELKSRLYKQKEALAGQERGLGNREARHTSRVTAFDAEEHGRRQKLESRERDFESTRISTETNLAEQREDLDTRFGEFYGKENAVANAEAKLQQAKSRNDIESQSFRGALSSALSFLQSLANATGSGYDADHRLDNVQNLVTSIKTRCETLQETCSEKDQSLTDQQEHLREVEAKLESTSLELGDLRTRHGREMEKFNSLKQTKFRKGAAVEALAEMRRKFADKTARHDGLLARYATLEAYHQSYSGQLETAKEEHLADQAQISGLRSHRIPQLEATERDLRSQVRELTEEKKELTAGRFASDVEVGAVKVENQRLEATERHLRSQVRKLTEEKEELTAGRFASDVEVGAVKVENQQLEATIQDLRTQLSAADDHDNVMRKSFDIILNTKATEANVSSEAHQRSLQALEKVQAVNHSLNISLSDSNEEWQAAANDNSALKGEKTELRLQISNTKRLLTERNTRIQDLVEKDATITRLEDAAPNARQRIVDLESDVEQKDSQIQALNEGRNAKRQRIQDLTSVAEQTEMKITTLESQFSEKDATVTRLEDAAANPWIANLESDVKQKDSQIQDSADNEKLNTNVDGLQEKLKTEQRANHRLEQQIVGVNGLDDQLSAKNTAVANAEATSQNLTAENERLSKVLGEVNGHNELLKQRSAQFAKQRQEASASQKRLNTHVLRLEDKNPEQDTQLSQVEQDKTLLQGVASARADLRDAQGTIESLKDERYIVRSRNVELKALVDKCIIEHSAIRRLSEEQDRLSEEDADTVRDSDNLLTTADETNTELEPYVEASRKRGHDQMISEGEKASSAGQSKRMARRLGKAPESTAGVTERATGLSGPGNQLDDSVSPARHGSRGQGTSGAAGPSITMAPSDSVAFTFSVNDAKLGNFSSDVLPNEVLQALRRRFGEWNSKLGLGWINMQAVGTGQRPSCIEGRLEKKKSMG</sequence>
<feature type="region of interest" description="Disordered" evidence="2">
    <location>
        <begin position="207"/>
        <end position="228"/>
    </location>
</feature>
<reference evidence="3 4" key="1">
    <citation type="journal article" date="2020" name="Genomics">
        <title>Complete, high-quality genomes from long-read metagenomic sequencing of two wolf lichen thalli reveals enigmatic genome architecture.</title>
        <authorList>
            <person name="McKenzie S.K."/>
            <person name="Walston R.F."/>
            <person name="Allen J.L."/>
        </authorList>
    </citation>
    <scope>NUCLEOTIDE SEQUENCE [LARGE SCALE GENOMIC DNA]</scope>
    <source>
        <strain evidence="3">WasteWater1</strain>
    </source>
</reference>
<gene>
    <name evidence="3" type="ORF">HO133_008502</name>
</gene>
<protein>
    <submittedName>
        <fullName evidence="3">Uncharacterized protein</fullName>
    </submittedName>
</protein>
<dbReference type="AlphaFoldDB" id="A0A8H6FGB2"/>
<evidence type="ECO:0000313" key="4">
    <source>
        <dbReference type="Proteomes" id="UP000593566"/>
    </source>
</evidence>
<dbReference type="GeneID" id="59336898"/>
<feature type="compositionally biased region" description="Basic and acidic residues" evidence="2">
    <location>
        <begin position="925"/>
        <end position="942"/>
    </location>
</feature>
<name>A0A8H6FGB2_9LECA</name>